<sequence>MATVGFESIVITVLDENEKATDKKYVLDGKQDKNGVVEANITGLAPTKTKNYASNMAIDVSAKGTGDVKCELSVYNLPDDCMAEITGMKKVNGIYQLGKDTQPPFVSVECLSSDINGNKLHVGLLKGMFGAPDADLKTNDANVQTAQDKISGEFIARSSDGLVYGKANEGDKDFSLEAWEKFIRPSDTSAA</sequence>
<evidence type="ECO:0000313" key="2">
    <source>
        <dbReference type="Proteomes" id="UP000075430"/>
    </source>
</evidence>
<proteinExistence type="predicted"/>
<dbReference type="InterPro" id="IPR006490">
    <property type="entry name" value="Maj_tail_phi13"/>
</dbReference>
<name>A0A150F4X9_9BACI</name>
<dbReference type="Pfam" id="PF04630">
    <property type="entry name" value="Phage_TTP_1"/>
    <property type="match status" value="1"/>
</dbReference>
<evidence type="ECO:0000313" key="1">
    <source>
        <dbReference type="EMBL" id="KXZ15299.1"/>
    </source>
</evidence>
<keyword evidence="2" id="KW-1185">Reference proteome</keyword>
<organism evidence="1 2">
    <name type="scientific">Bacillus nakamurai</name>
    <dbReference type="NCBI Taxonomy" id="1793963"/>
    <lineage>
        <taxon>Bacteria</taxon>
        <taxon>Bacillati</taxon>
        <taxon>Bacillota</taxon>
        <taxon>Bacilli</taxon>
        <taxon>Bacillales</taxon>
        <taxon>Bacillaceae</taxon>
        <taxon>Bacillus</taxon>
    </lineage>
</organism>
<dbReference type="RefSeq" id="WP_061522954.1">
    <property type="nucleotide sequence ID" value="NZ_JARLZY010000006.1"/>
</dbReference>
<dbReference type="AlphaFoldDB" id="A0A150F4X9"/>
<dbReference type="EMBL" id="LSBA01000036">
    <property type="protein sequence ID" value="KXZ15299.1"/>
    <property type="molecule type" value="Genomic_DNA"/>
</dbReference>
<comment type="caution">
    <text evidence="1">The sequence shown here is derived from an EMBL/GenBank/DDBJ whole genome shotgun (WGS) entry which is preliminary data.</text>
</comment>
<reference evidence="2" key="1">
    <citation type="submission" date="2016-02" db="EMBL/GenBank/DDBJ databases">
        <authorList>
            <person name="Dunlap C."/>
        </authorList>
    </citation>
    <scope>NUCLEOTIDE SEQUENCE [LARGE SCALE GENOMIC DNA]</scope>
    <source>
        <strain evidence="2">NRRL B-41092</strain>
    </source>
</reference>
<dbReference type="NCBIfam" id="TIGR01603">
    <property type="entry name" value="maj_tail_phi13"/>
    <property type="match status" value="1"/>
</dbReference>
<dbReference type="OrthoDB" id="2902524at2"/>
<gene>
    <name evidence="1" type="ORF">AXI58_03305</name>
</gene>
<accession>A0A150F4X9</accession>
<dbReference type="InterPro" id="IPR006724">
    <property type="entry name" value="Phage_TTP"/>
</dbReference>
<dbReference type="STRING" id="1793963.AXI58_03305"/>
<dbReference type="Proteomes" id="UP000075430">
    <property type="component" value="Unassembled WGS sequence"/>
</dbReference>
<protein>
    <submittedName>
        <fullName evidence="1">Phage tail protein</fullName>
    </submittedName>
</protein>